<evidence type="ECO:0000313" key="3">
    <source>
        <dbReference type="Proteomes" id="UP000294546"/>
    </source>
</evidence>
<dbReference type="RefSeq" id="WP_132290797.1">
    <property type="nucleotide sequence ID" value="NZ_SMFU01000008.1"/>
</dbReference>
<gene>
    <name evidence="2" type="ORF">CLV83_1833</name>
</gene>
<dbReference type="InterPro" id="IPR029058">
    <property type="entry name" value="AB_hydrolase_fold"/>
</dbReference>
<dbReference type="PANTHER" id="PTHR43689:SF8">
    <property type="entry name" value="ALPHA_BETA-HYDROLASES SUPERFAMILY PROTEIN"/>
    <property type="match status" value="1"/>
</dbReference>
<feature type="domain" description="AB hydrolase-1" evidence="1">
    <location>
        <begin position="28"/>
        <end position="246"/>
    </location>
</feature>
<organism evidence="2 3">
    <name type="scientific">Marinobacterium mangrovicola</name>
    <dbReference type="NCBI Taxonomy" id="1476959"/>
    <lineage>
        <taxon>Bacteria</taxon>
        <taxon>Pseudomonadati</taxon>
        <taxon>Pseudomonadota</taxon>
        <taxon>Gammaproteobacteria</taxon>
        <taxon>Oceanospirillales</taxon>
        <taxon>Oceanospirillaceae</taxon>
        <taxon>Marinobacterium</taxon>
    </lineage>
</organism>
<dbReference type="Pfam" id="PF12697">
    <property type="entry name" value="Abhydrolase_6"/>
    <property type="match status" value="1"/>
</dbReference>
<proteinExistence type="predicted"/>
<dbReference type="SUPFAM" id="SSF53474">
    <property type="entry name" value="alpha/beta-Hydrolases"/>
    <property type="match status" value="1"/>
</dbReference>
<sequence length="259" mass="28468">MFIDIDGRRHETRVFTPEAYLFPDSAFVLLHEGLGCVALWKNFPQALADATGMDVVAYSRAGYGDSSPVKVPRPLSYMHEEAEVWLPKILASLDYKKLMLVGHSDGGSIALIHAGSCADPRISGVITLAAHVFNEPVCVASIEQAKEVYEQGGLRDSLARYHGDNVDVAFWGWNQAWLHPDFMAWNIEEYLPGIRVPLMAVQGENDEYGTTDQINAICRQAGGACEPVLLPNCRHAIHRDAPAELIGAISGFISKYQTV</sequence>
<comment type="caution">
    <text evidence="2">The sequence shown here is derived from an EMBL/GenBank/DDBJ whole genome shotgun (WGS) entry which is preliminary data.</text>
</comment>
<dbReference type="EMBL" id="SMFU01000008">
    <property type="protein sequence ID" value="TCK06983.1"/>
    <property type="molecule type" value="Genomic_DNA"/>
</dbReference>
<dbReference type="Proteomes" id="UP000294546">
    <property type="component" value="Unassembled WGS sequence"/>
</dbReference>
<name>A0A4R1GIP7_9GAMM</name>
<keyword evidence="3" id="KW-1185">Reference proteome</keyword>
<accession>A0A4R1GIP7</accession>
<dbReference type="Gene3D" id="3.40.50.1820">
    <property type="entry name" value="alpha/beta hydrolase"/>
    <property type="match status" value="1"/>
</dbReference>
<reference evidence="2 3" key="1">
    <citation type="submission" date="2019-03" db="EMBL/GenBank/DDBJ databases">
        <title>Genomic Encyclopedia of Archaeal and Bacterial Type Strains, Phase II (KMG-II): from individual species to whole genera.</title>
        <authorList>
            <person name="Goeker M."/>
        </authorList>
    </citation>
    <scope>NUCLEOTIDE SEQUENCE [LARGE SCALE GENOMIC DNA]</scope>
    <source>
        <strain evidence="2 3">DSM 27697</strain>
    </source>
</reference>
<dbReference type="InterPro" id="IPR000073">
    <property type="entry name" value="AB_hydrolase_1"/>
</dbReference>
<dbReference type="AlphaFoldDB" id="A0A4R1GIP7"/>
<evidence type="ECO:0000259" key="1">
    <source>
        <dbReference type="Pfam" id="PF12697"/>
    </source>
</evidence>
<protein>
    <submittedName>
        <fullName evidence="2">Pimeloyl-ACP methyl ester carboxylesterase</fullName>
    </submittedName>
</protein>
<evidence type="ECO:0000313" key="2">
    <source>
        <dbReference type="EMBL" id="TCK06983.1"/>
    </source>
</evidence>
<dbReference type="OrthoDB" id="9779853at2"/>
<dbReference type="PANTHER" id="PTHR43689">
    <property type="entry name" value="HYDROLASE"/>
    <property type="match status" value="1"/>
</dbReference>